<comment type="caution">
    <text evidence="3">The sequence shown here is derived from an EMBL/GenBank/DDBJ whole genome shotgun (WGS) entry which is preliminary data.</text>
</comment>
<dbReference type="Proteomes" id="UP000722791">
    <property type="component" value="Unassembled WGS sequence"/>
</dbReference>
<evidence type="ECO:0000313" key="2">
    <source>
        <dbReference type="EMBL" id="GIL87515.1"/>
    </source>
</evidence>
<feature type="compositionally biased region" description="Low complexity" evidence="1">
    <location>
        <begin position="475"/>
        <end position="501"/>
    </location>
</feature>
<organism evidence="3 4">
    <name type="scientific">Volvox reticuliferus</name>
    <dbReference type="NCBI Taxonomy" id="1737510"/>
    <lineage>
        <taxon>Eukaryota</taxon>
        <taxon>Viridiplantae</taxon>
        <taxon>Chlorophyta</taxon>
        <taxon>core chlorophytes</taxon>
        <taxon>Chlorophyceae</taxon>
        <taxon>CS clade</taxon>
        <taxon>Chlamydomonadales</taxon>
        <taxon>Volvocaceae</taxon>
        <taxon>Volvox</taxon>
    </lineage>
</organism>
<feature type="region of interest" description="Disordered" evidence="1">
    <location>
        <begin position="886"/>
        <end position="909"/>
    </location>
</feature>
<evidence type="ECO:0000256" key="1">
    <source>
        <dbReference type="SAM" id="MobiDB-lite"/>
    </source>
</evidence>
<feature type="compositionally biased region" description="Low complexity" evidence="1">
    <location>
        <begin position="315"/>
        <end position="326"/>
    </location>
</feature>
<evidence type="ECO:0000313" key="4">
    <source>
        <dbReference type="Proteomes" id="UP000722791"/>
    </source>
</evidence>
<feature type="compositionally biased region" description="Low complexity" evidence="1">
    <location>
        <begin position="608"/>
        <end position="622"/>
    </location>
</feature>
<sequence length="1187" mass="127173">MDFPASYVYGGRKRKRNQGTDIDLRAALDAHIRDHLNLTALRTQDRSSMAWTLGELAFFCYTSAVEAQDSRGVPAAQAVHHINFFEAARFIASERGILGRTSDDVLKRVSVSMAERFVKSRLPEALESFIIEYGPPPCKPTARLLPAANARSQPSNPAAVHQGVASATAASYGTGSGPSHTNLASGSARISAGPRQSQPVQCSDRAADPASLRRWQPLFRNYGTQTWDSLLTPRWRLMLEPHGEVEEQEIGAPCSATGEFQAGAFRRSCGTQTWGSLVARVSRPSAGQEPKPDVQTENPPEAAPQEAISPVARSAMPSQAPPAHQAPGPPTQQPIIAADTVQIGDNHTGVRDTGMNNAGVNNTGVNNAGASDAGNASARLWEHTCRMRRAPSIKCESTNSDTDLVPDGGELGMELSAAVKCDRQAVLQQLLCPPTPGEARRSPLRKRQGPLPPPSASPQVPPSQQHKQHPPMALRQRPQQWHQEQCQWQHQQQWQHQPLPSQRRHWQQQPSRNRAPGRSPSNPSSGEPRCPDSPKAVDKLFPQPNVGGPEGRGNTHAVVEATARSAANLELQHGEFQPQWEQQKHQGPGQGRHHQEHQEHRQGHHLRLGQQQSPLQPPLEQQAGQCCAEGAREHEAQQQMAPTPSPEKQPCGRPSVTNQLRLARHCEEERGASAAAAAAVGMVAAEHQVVHVQSSHFAGSERASGAVAAAAVAAGEATTAAATAIAPAVGHQCRSAGPVGAAATAAFGTRLTEPLFGQLRREYDKRLANAALEKRLRNHLCKKGNSSIRQYCIKEGMPWTLLEVVCYGVALQKMAIQPFGVDSAIEFLARVKGWRLANEGTNTANTEAAESRRPCELSPSLVQKVAAAMAGAISKYSLMNFIERQHRNKRPPRPPPQQQQQQQQELGAVAEPAVEAWRLEPAALGDAMTNAEVAAAAGAGAGVWLRVPQQNAPRSHANQSPSETIGTTVVMAPAINTTAAPSPYPPQHSCSGDSGSRGIGRHNNCATISPDAAVTSGAAAAVSLLQEQLGSGVARCTNGRRGSGARSRALEVRLRAHLQKLNVRSLRRCNLSEGVGWTLLDLAEKDRDVRLQMGCEDFQDADVVRRLLDAKVGPGSQLSPAAIQTVSECVRRAHRKYRIGDFVAAEIRKHIKRKRSGSTGDAARGTPAAAPIGAGAVVSAGANGASS</sequence>
<feature type="region of interest" description="Disordered" evidence="1">
    <location>
        <begin position="282"/>
        <end position="333"/>
    </location>
</feature>
<dbReference type="EMBL" id="BNCQ01000002">
    <property type="protein sequence ID" value="GIL95617.1"/>
    <property type="molecule type" value="Genomic_DNA"/>
</dbReference>
<evidence type="ECO:0000313" key="5">
    <source>
        <dbReference type="Proteomes" id="UP000747110"/>
    </source>
</evidence>
<feature type="region of interest" description="Disordered" evidence="1">
    <location>
        <begin position="432"/>
        <end position="554"/>
    </location>
</feature>
<accession>A0A8J4DB30</accession>
<name>A0A8J4DB30_9CHLO</name>
<dbReference type="EMBL" id="BNCP01000039">
    <property type="protein sequence ID" value="GIL87515.1"/>
    <property type="molecule type" value="Genomic_DNA"/>
</dbReference>
<keyword evidence="5" id="KW-1185">Reference proteome</keyword>
<dbReference type="Proteomes" id="UP000747110">
    <property type="component" value="Unassembled WGS sequence"/>
</dbReference>
<feature type="region of interest" description="Disordered" evidence="1">
    <location>
        <begin position="169"/>
        <end position="208"/>
    </location>
</feature>
<reference evidence="3" key="1">
    <citation type="journal article" date="2021" name="Proc. Natl. Acad. Sci. U.S.A.">
        <title>Three genomes in the algal genus Volvox reveal the fate of a haploid sex-determining region after a transition to homothallism.</title>
        <authorList>
            <person name="Yamamoto K."/>
            <person name="Hamaji T."/>
            <person name="Kawai-Toyooka H."/>
            <person name="Matsuzaki R."/>
            <person name="Takahashi F."/>
            <person name="Nishimura Y."/>
            <person name="Kawachi M."/>
            <person name="Noguchi H."/>
            <person name="Minakuchi Y."/>
            <person name="Umen J.G."/>
            <person name="Toyoda A."/>
            <person name="Nozaki H."/>
        </authorList>
    </citation>
    <scope>NUCLEOTIDE SEQUENCE</scope>
    <source>
        <strain evidence="3">NIES-3785</strain>
        <strain evidence="2">NIES-3786</strain>
    </source>
</reference>
<protein>
    <submittedName>
        <fullName evidence="3">Uncharacterized protein</fullName>
    </submittedName>
</protein>
<dbReference type="AlphaFoldDB" id="A0A8J4DB30"/>
<gene>
    <name evidence="2" type="ORF">Vretifemale_15556</name>
    <name evidence="3" type="ORF">Vretimale_1577</name>
</gene>
<dbReference type="OrthoDB" id="10665555at2759"/>
<feature type="region of interest" description="Disordered" evidence="1">
    <location>
        <begin position="577"/>
        <end position="655"/>
    </location>
</feature>
<evidence type="ECO:0000313" key="3">
    <source>
        <dbReference type="EMBL" id="GIL95617.1"/>
    </source>
</evidence>
<feature type="compositionally biased region" description="Basic and acidic residues" evidence="1">
    <location>
        <begin position="529"/>
        <end position="538"/>
    </location>
</feature>
<feature type="compositionally biased region" description="Low complexity" evidence="1">
    <location>
        <begin position="169"/>
        <end position="179"/>
    </location>
</feature>
<proteinExistence type="predicted"/>
<feature type="compositionally biased region" description="Pro residues" evidence="1">
    <location>
        <begin position="450"/>
        <end position="461"/>
    </location>
</feature>